<dbReference type="RefSeq" id="WP_218547897.1">
    <property type="nucleotide sequence ID" value="NZ_JAGSPD010000020.1"/>
</dbReference>
<sequence>MKYLLVLFILSFISCKSQDITTQDYKIIFSEEVKEDLLKNISKTNKNYILLSKNTDKKLYEIQLRDCKNCYFEELIDESKEIINLDSKVNVSIINESSIKNYESDEEVVIRTGGSYIIEVDYKGNIIKSYIGD</sequence>
<dbReference type="EMBL" id="JAGSPD010000020">
    <property type="protein sequence ID" value="MBV7270658.1"/>
    <property type="molecule type" value="Genomic_DNA"/>
</dbReference>
<organism evidence="1 2">
    <name type="scientific">Winogradskyella luteola</name>
    <dbReference type="NCBI Taxonomy" id="2828330"/>
    <lineage>
        <taxon>Bacteria</taxon>
        <taxon>Pseudomonadati</taxon>
        <taxon>Bacteroidota</taxon>
        <taxon>Flavobacteriia</taxon>
        <taxon>Flavobacteriales</taxon>
        <taxon>Flavobacteriaceae</taxon>
        <taxon>Winogradskyella</taxon>
    </lineage>
</organism>
<name>A0A9X1FCN9_9FLAO</name>
<reference evidence="1" key="1">
    <citation type="submission" date="2021-04" db="EMBL/GenBank/DDBJ databases">
        <authorList>
            <person name="Pira H."/>
            <person name="Risdian C."/>
            <person name="Wink J."/>
        </authorList>
    </citation>
    <scope>NUCLEOTIDE SEQUENCE</scope>
    <source>
        <strain evidence="1">WHY3</strain>
    </source>
</reference>
<dbReference type="AlphaFoldDB" id="A0A9X1FCN9"/>
<proteinExistence type="predicted"/>
<gene>
    <name evidence="1" type="ORF">KCG49_15825</name>
</gene>
<evidence type="ECO:0000313" key="2">
    <source>
        <dbReference type="Proteomes" id="UP001138894"/>
    </source>
</evidence>
<dbReference type="PROSITE" id="PS51257">
    <property type="entry name" value="PROKAR_LIPOPROTEIN"/>
    <property type="match status" value="1"/>
</dbReference>
<comment type="caution">
    <text evidence="1">The sequence shown here is derived from an EMBL/GenBank/DDBJ whole genome shotgun (WGS) entry which is preliminary data.</text>
</comment>
<dbReference type="Proteomes" id="UP001138894">
    <property type="component" value="Unassembled WGS sequence"/>
</dbReference>
<accession>A0A9X1FCN9</accession>
<keyword evidence="2" id="KW-1185">Reference proteome</keyword>
<protein>
    <submittedName>
        <fullName evidence="1">Uncharacterized protein</fullName>
    </submittedName>
</protein>
<evidence type="ECO:0000313" key="1">
    <source>
        <dbReference type="EMBL" id="MBV7270658.1"/>
    </source>
</evidence>